<dbReference type="PANTHER" id="PTHR43791:SF36">
    <property type="entry name" value="TRANSPORTER, PUTATIVE (AFU_ORTHOLOGUE AFUA_6G08340)-RELATED"/>
    <property type="match status" value="1"/>
</dbReference>
<evidence type="ECO:0000256" key="3">
    <source>
        <dbReference type="ARBA" id="ARBA00022692"/>
    </source>
</evidence>
<comment type="subcellular location">
    <subcellularLocation>
        <location evidence="1">Membrane</location>
        <topology evidence="1">Multi-pass membrane protein</topology>
    </subcellularLocation>
</comment>
<evidence type="ECO:0000256" key="4">
    <source>
        <dbReference type="ARBA" id="ARBA00022989"/>
    </source>
</evidence>
<name>A0A0G0ANI6_TRIHA</name>
<feature type="transmembrane region" description="Helical" evidence="6">
    <location>
        <begin position="347"/>
        <end position="366"/>
    </location>
</feature>
<evidence type="ECO:0000259" key="7">
    <source>
        <dbReference type="Pfam" id="PF12697"/>
    </source>
</evidence>
<dbReference type="FunFam" id="1.20.1250.20:FF:000013">
    <property type="entry name" value="MFS general substrate transporter"/>
    <property type="match status" value="1"/>
</dbReference>
<dbReference type="InterPro" id="IPR000073">
    <property type="entry name" value="AB_hydrolase_1"/>
</dbReference>
<feature type="transmembrane region" description="Helical" evidence="6">
    <location>
        <begin position="207"/>
        <end position="230"/>
    </location>
</feature>
<dbReference type="GO" id="GO:0022857">
    <property type="term" value="F:transmembrane transporter activity"/>
    <property type="evidence" value="ECO:0007669"/>
    <property type="project" value="InterPro"/>
</dbReference>
<dbReference type="InterPro" id="IPR011701">
    <property type="entry name" value="MFS"/>
</dbReference>
<dbReference type="InterPro" id="IPR036259">
    <property type="entry name" value="MFS_trans_sf"/>
</dbReference>
<dbReference type="PANTHER" id="PTHR43791">
    <property type="entry name" value="PERMEASE-RELATED"/>
    <property type="match status" value="1"/>
</dbReference>
<proteinExistence type="predicted"/>
<dbReference type="Pfam" id="PF07690">
    <property type="entry name" value="MFS_1"/>
    <property type="match status" value="1"/>
</dbReference>
<evidence type="ECO:0000256" key="1">
    <source>
        <dbReference type="ARBA" id="ARBA00004141"/>
    </source>
</evidence>
<dbReference type="Gene3D" id="3.40.50.1820">
    <property type="entry name" value="alpha/beta hydrolase"/>
    <property type="match status" value="1"/>
</dbReference>
<sequence>MMDTEKVEPVNDVDMVEYQEKEFLATEPELTAEEKRLERSLVLKADILIVGMTSLVFLVNQWDRGNIGNARVMGLQKDLNISNDQFYNAVSLYYVGYVICIIPANLSIRFFKAHRQVGGCVIAFATLSCCMAAAKNAATVLALRILFGFASTFLQALTLYTSLWYKRDELATRTSAFYSAATIAGAFSGLIAYAIQKNLDGALGHSAWQWLFIIQGCAGIFVGISAWLLMPPPPDQIKDLKHWIFSKAELEVAIKRLKTYNKAGAGFDKKQMLVAFKDPKVYFCSVMNAGIALGLASISAFLPSFVQQFGFSPTRTQLFSIIPYACAFVTLLIVNYTSDRTGIKGPLLMLCFAFSIAGYIILMVVSSIKVKIFGTCLITMGVFPCVTLLGAWASINVGGFTKRAMTWGVAEVVGQCFAIMASHIYTDPPRYLKGHSICLAFQAMGFISAFLMWLHMRHLNGKKEEEAARHQAAGTVHPMSHQSLEEAYDYHPDFRYILLISCIEIDSSSPSTHLKSLTINYTMPSSNVQEQPEATVFYVGGEYIQDDRGTHMTGSMCVRRYGKKVPGQPAIVFIHGASQTGTHWEATPDNRPGLAMLLAADNWECYVVDQPGVGRSRYHAADIGDLTHYAVEELEAAFTAPQPENSPWAHLHTQWPGSGKRGDPVFDAFYASQVGHIGSYAKVESLFRPAIEALLRKIGPAFLITHSQSGPLGWHAADACPELVCGIVALEPHGPPFQYPDCPPFNSRPEIVGKLIHPFGITSTPLLYEPPLQEDAVKLPYGMLPARGEDMIEETGIYAGLIKGPRQEHPIRQLKNLGHIPVILVTAEASYHAGYDHLTAEFLRDAGVPIKHVYLADQGIRGNGHMMAIEKNNKEVQQYISKWLRKQVLPSLS</sequence>
<dbReference type="SUPFAM" id="SSF53474">
    <property type="entry name" value="alpha/beta-Hydrolases"/>
    <property type="match status" value="1"/>
</dbReference>
<dbReference type="AlphaFoldDB" id="A0A0G0ANI6"/>
<dbReference type="EMBL" id="JOKZ01000034">
    <property type="protein sequence ID" value="KKP06044.1"/>
    <property type="molecule type" value="Genomic_DNA"/>
</dbReference>
<evidence type="ECO:0000313" key="8">
    <source>
        <dbReference type="EMBL" id="KKP06044.1"/>
    </source>
</evidence>
<feature type="transmembrane region" description="Helical" evidence="6">
    <location>
        <begin position="41"/>
        <end position="59"/>
    </location>
</feature>
<keyword evidence="2" id="KW-0813">Transport</keyword>
<reference evidence="9" key="1">
    <citation type="journal article" date="2015" name="Genome Announc.">
        <title>Draft whole-genome sequence of the biocontrol agent Trichoderma harzianum T6776.</title>
        <authorList>
            <person name="Baroncelli R."/>
            <person name="Piaggeschi G."/>
            <person name="Fiorini L."/>
            <person name="Bertolini E."/>
            <person name="Zapparata A."/>
            <person name="Pe M.E."/>
            <person name="Sarrocco S."/>
            <person name="Vannacci G."/>
        </authorList>
    </citation>
    <scope>NUCLEOTIDE SEQUENCE [LARGE SCALE GENOMIC DNA]</scope>
    <source>
        <strain evidence="9">T6776</strain>
    </source>
</reference>
<evidence type="ECO:0000313" key="9">
    <source>
        <dbReference type="Proteomes" id="UP000034112"/>
    </source>
</evidence>
<dbReference type="Proteomes" id="UP000034112">
    <property type="component" value="Unassembled WGS sequence"/>
</dbReference>
<keyword evidence="3 6" id="KW-0812">Transmembrane</keyword>
<feature type="domain" description="AB hydrolase-1" evidence="7">
    <location>
        <begin position="571"/>
        <end position="872"/>
    </location>
</feature>
<dbReference type="CDD" id="cd12809">
    <property type="entry name" value="Esterase_713_like-2"/>
    <property type="match status" value="1"/>
</dbReference>
<feature type="transmembrane region" description="Helical" evidence="6">
    <location>
        <begin position="281"/>
        <end position="306"/>
    </location>
</feature>
<dbReference type="OrthoDB" id="2985014at2759"/>
<accession>A0A0G0ANI6</accession>
<keyword evidence="5 6" id="KW-0472">Membrane</keyword>
<gene>
    <name evidence="8" type="ORF">THAR02_01825</name>
</gene>
<organism evidence="8 9">
    <name type="scientific">Trichoderma harzianum</name>
    <name type="common">Hypocrea lixii</name>
    <dbReference type="NCBI Taxonomy" id="5544"/>
    <lineage>
        <taxon>Eukaryota</taxon>
        <taxon>Fungi</taxon>
        <taxon>Dikarya</taxon>
        <taxon>Ascomycota</taxon>
        <taxon>Pezizomycotina</taxon>
        <taxon>Sordariomycetes</taxon>
        <taxon>Hypocreomycetidae</taxon>
        <taxon>Hypocreales</taxon>
        <taxon>Hypocreaceae</taxon>
        <taxon>Trichoderma</taxon>
    </lineage>
</organism>
<keyword evidence="4 6" id="KW-1133">Transmembrane helix</keyword>
<dbReference type="GO" id="GO:0016020">
    <property type="term" value="C:membrane"/>
    <property type="evidence" value="ECO:0007669"/>
    <property type="project" value="UniProtKB-SubCell"/>
</dbReference>
<dbReference type="Gene3D" id="1.20.1250.20">
    <property type="entry name" value="MFS general substrate transporter like domains"/>
    <property type="match status" value="2"/>
</dbReference>
<feature type="transmembrane region" description="Helical" evidence="6">
    <location>
        <begin position="86"/>
        <end position="105"/>
    </location>
</feature>
<evidence type="ECO:0000256" key="5">
    <source>
        <dbReference type="ARBA" id="ARBA00023136"/>
    </source>
</evidence>
<feature type="transmembrane region" description="Helical" evidence="6">
    <location>
        <begin position="372"/>
        <end position="392"/>
    </location>
</feature>
<feature type="transmembrane region" description="Helical" evidence="6">
    <location>
        <begin position="117"/>
        <end position="134"/>
    </location>
</feature>
<dbReference type="Pfam" id="PF12697">
    <property type="entry name" value="Abhydrolase_6"/>
    <property type="match status" value="1"/>
</dbReference>
<dbReference type="InterPro" id="IPR029058">
    <property type="entry name" value="AB_hydrolase_fold"/>
</dbReference>
<evidence type="ECO:0000256" key="6">
    <source>
        <dbReference type="SAM" id="Phobius"/>
    </source>
</evidence>
<feature type="transmembrane region" description="Helical" evidence="6">
    <location>
        <begin position="140"/>
        <end position="163"/>
    </location>
</feature>
<protein>
    <submittedName>
        <fullName evidence="8">Major facilitator superfamily transporter</fullName>
    </submittedName>
</protein>
<comment type="caution">
    <text evidence="8">The sequence shown here is derived from an EMBL/GenBank/DDBJ whole genome shotgun (WGS) entry which is preliminary data.</text>
</comment>
<feature type="transmembrane region" description="Helical" evidence="6">
    <location>
        <begin position="431"/>
        <end position="454"/>
    </location>
</feature>
<dbReference type="SUPFAM" id="SSF103473">
    <property type="entry name" value="MFS general substrate transporter"/>
    <property type="match status" value="1"/>
</dbReference>
<feature type="transmembrane region" description="Helical" evidence="6">
    <location>
        <begin position="318"/>
        <end position="335"/>
    </location>
</feature>
<feature type="transmembrane region" description="Helical" evidence="6">
    <location>
        <begin position="175"/>
        <end position="195"/>
    </location>
</feature>
<evidence type="ECO:0000256" key="2">
    <source>
        <dbReference type="ARBA" id="ARBA00022448"/>
    </source>
</evidence>